<accession>A0A0F9J9E3</accession>
<sequence>MSKDFKEKIEMLNSEIEKGLKFISNLKKPKERLKPIEDKVWELSKEKFILQTRLNKNFKKYKGIIFTVGFTPEPIILNILANDPQAVYFINTKESVKYIDRIIEETNLKPSQWMRGTMLKDSVFASFRLVKQGLNYLIEEKGINKNDISLDPTGGTKIMSVGCGLATSIMDLDILYISNDKYNSILRRPEPGSEKLINIHDLKNILLGDKLIEDINISKNAINKISQYFKDITDTHVVLLMKKTGEHLSDIRFLNSHNLEGDIFSGLVTAISNIGEEVGKQIGFSQSDINAPELTFNFKGFKLNVLNGEFIRIVIISNDEIGELMREKSLELIDEYEEIHMVDLKNFNTEITKFKDFPAMAKEKLDLSLNERSKLNIDQLYKYDKFFRQIMLFIPRSHYFS</sequence>
<dbReference type="AlphaFoldDB" id="A0A0F9J9E3"/>
<evidence type="ECO:0000313" key="1">
    <source>
        <dbReference type="EMBL" id="KKM66193.1"/>
    </source>
</evidence>
<protein>
    <submittedName>
        <fullName evidence="1">Uncharacterized protein</fullName>
    </submittedName>
</protein>
<name>A0A0F9J9E3_9ZZZZ</name>
<dbReference type="Gene3D" id="3.40.50.10770">
    <property type="entry name" value="Hypothetical protein VC1899 like domain (Restriction endonuclease-like)"/>
    <property type="match status" value="1"/>
</dbReference>
<dbReference type="SUPFAM" id="SSF52980">
    <property type="entry name" value="Restriction endonuclease-like"/>
    <property type="match status" value="1"/>
</dbReference>
<dbReference type="InterPro" id="IPR011335">
    <property type="entry name" value="Restrct_endonuc-II-like"/>
</dbReference>
<comment type="caution">
    <text evidence="1">The sequence shown here is derived from an EMBL/GenBank/DDBJ whole genome shotgun (WGS) entry which is preliminary data.</text>
</comment>
<dbReference type="EMBL" id="LAZR01010582">
    <property type="protein sequence ID" value="KKM66193.1"/>
    <property type="molecule type" value="Genomic_DNA"/>
</dbReference>
<reference evidence="1" key="1">
    <citation type="journal article" date="2015" name="Nature">
        <title>Complex archaea that bridge the gap between prokaryotes and eukaryotes.</title>
        <authorList>
            <person name="Spang A."/>
            <person name="Saw J.H."/>
            <person name="Jorgensen S.L."/>
            <person name="Zaremba-Niedzwiedzka K."/>
            <person name="Martijn J."/>
            <person name="Lind A.E."/>
            <person name="van Eijk R."/>
            <person name="Schleper C."/>
            <person name="Guy L."/>
            <person name="Ettema T.J."/>
        </authorList>
    </citation>
    <scope>NUCLEOTIDE SEQUENCE</scope>
</reference>
<proteinExistence type="predicted"/>
<organism evidence="1">
    <name type="scientific">marine sediment metagenome</name>
    <dbReference type="NCBI Taxonomy" id="412755"/>
    <lineage>
        <taxon>unclassified sequences</taxon>
        <taxon>metagenomes</taxon>
        <taxon>ecological metagenomes</taxon>
    </lineage>
</organism>
<gene>
    <name evidence="1" type="ORF">LCGC14_1483680</name>
</gene>